<feature type="transmembrane region" description="Helical" evidence="5">
    <location>
        <begin position="137"/>
        <end position="170"/>
    </location>
</feature>
<keyword evidence="4 5" id="KW-0472">Membrane</keyword>
<feature type="transmembrane region" description="Helical" evidence="5">
    <location>
        <begin position="73"/>
        <end position="93"/>
    </location>
</feature>
<sequence length="250" mass="25742">MLDLALALVAGLGAGILNAVVGAGTLVTYTVLLALGLNPLAANVTSAAGIFPGSIAGAYTYRNVLREAQLRTELVLATVAMVVGSLLGIPLLLLLPPEVFSRVVPWLILLAGALTILQPWLKGRPVIGVRAVKPRRIVLVLGICAAGIWLSYFGAATGVITLTVLLIVGIHDLQLANGIKNLITGVANCLIGVLFLFIAPVNIPFALAIAIGSTLGGLVGGRAAQRFSPVVFRFVIFLVAILAAAATFLA</sequence>
<name>A0A6J7AV53_9ZZZZ</name>
<keyword evidence="2 5" id="KW-0812">Transmembrane</keyword>
<evidence type="ECO:0000256" key="1">
    <source>
        <dbReference type="ARBA" id="ARBA00004141"/>
    </source>
</evidence>
<feature type="transmembrane region" description="Helical" evidence="5">
    <location>
        <begin position="190"/>
        <end position="218"/>
    </location>
</feature>
<comment type="subcellular location">
    <subcellularLocation>
        <location evidence="1">Membrane</location>
        <topology evidence="1">Multi-pass membrane protein</topology>
    </subcellularLocation>
</comment>
<proteinExistence type="predicted"/>
<feature type="transmembrane region" description="Helical" evidence="5">
    <location>
        <begin position="230"/>
        <end position="249"/>
    </location>
</feature>
<reference evidence="6" key="1">
    <citation type="submission" date="2020-05" db="EMBL/GenBank/DDBJ databases">
        <authorList>
            <person name="Chiriac C."/>
            <person name="Salcher M."/>
            <person name="Ghai R."/>
            <person name="Kavagutti S V."/>
        </authorList>
    </citation>
    <scope>NUCLEOTIDE SEQUENCE</scope>
</reference>
<feature type="transmembrane region" description="Helical" evidence="5">
    <location>
        <begin position="39"/>
        <end position="61"/>
    </location>
</feature>
<dbReference type="GO" id="GO:0016020">
    <property type="term" value="C:membrane"/>
    <property type="evidence" value="ECO:0007669"/>
    <property type="project" value="UniProtKB-SubCell"/>
</dbReference>
<organism evidence="6">
    <name type="scientific">freshwater metagenome</name>
    <dbReference type="NCBI Taxonomy" id="449393"/>
    <lineage>
        <taxon>unclassified sequences</taxon>
        <taxon>metagenomes</taxon>
        <taxon>ecological metagenomes</taxon>
    </lineage>
</organism>
<dbReference type="InterPro" id="IPR002781">
    <property type="entry name" value="TM_pro_TauE-like"/>
</dbReference>
<evidence type="ECO:0000313" key="6">
    <source>
        <dbReference type="EMBL" id="CAB4835759.1"/>
    </source>
</evidence>
<dbReference type="EMBL" id="CAFABK010000150">
    <property type="protein sequence ID" value="CAB4835759.1"/>
    <property type="molecule type" value="Genomic_DNA"/>
</dbReference>
<dbReference type="AlphaFoldDB" id="A0A6J7AV53"/>
<protein>
    <submittedName>
        <fullName evidence="6">Unannotated protein</fullName>
    </submittedName>
</protein>
<dbReference type="Pfam" id="PF01925">
    <property type="entry name" value="TauE"/>
    <property type="match status" value="1"/>
</dbReference>
<accession>A0A6J7AV53</accession>
<dbReference type="InterPro" id="IPR051598">
    <property type="entry name" value="TSUP/Inactive_protease-like"/>
</dbReference>
<evidence type="ECO:0000256" key="5">
    <source>
        <dbReference type="SAM" id="Phobius"/>
    </source>
</evidence>
<evidence type="ECO:0000256" key="3">
    <source>
        <dbReference type="ARBA" id="ARBA00022989"/>
    </source>
</evidence>
<evidence type="ECO:0000256" key="4">
    <source>
        <dbReference type="ARBA" id="ARBA00023136"/>
    </source>
</evidence>
<evidence type="ECO:0000256" key="2">
    <source>
        <dbReference type="ARBA" id="ARBA00022692"/>
    </source>
</evidence>
<keyword evidence="3 5" id="KW-1133">Transmembrane helix</keyword>
<dbReference type="PANTHER" id="PTHR43701:SF2">
    <property type="entry name" value="MEMBRANE TRANSPORTER PROTEIN YJNA-RELATED"/>
    <property type="match status" value="1"/>
</dbReference>
<gene>
    <name evidence="6" type="ORF">UFOPK3204_01832</name>
</gene>
<dbReference type="PANTHER" id="PTHR43701">
    <property type="entry name" value="MEMBRANE TRANSPORTER PROTEIN MJ0441-RELATED"/>
    <property type="match status" value="1"/>
</dbReference>